<feature type="transmembrane region" description="Helical" evidence="1">
    <location>
        <begin position="61"/>
        <end position="83"/>
    </location>
</feature>
<dbReference type="Gene3D" id="1.20.1530.20">
    <property type="match status" value="1"/>
</dbReference>
<feature type="transmembrane region" description="Helical" evidence="1">
    <location>
        <begin position="7"/>
        <end position="25"/>
    </location>
</feature>
<dbReference type="EMBL" id="ADLE01000001">
    <property type="protein sequence ID" value="EJZ66292.1"/>
    <property type="molecule type" value="Genomic_DNA"/>
</dbReference>
<evidence type="ECO:0000256" key="1">
    <source>
        <dbReference type="SAM" id="Phobius"/>
    </source>
</evidence>
<evidence type="ECO:0000313" key="3">
    <source>
        <dbReference type="Proteomes" id="UP000006044"/>
    </source>
</evidence>
<organism evidence="2 3">
    <name type="scientific">Barnesiella intestinihominis YIT 11860</name>
    <dbReference type="NCBI Taxonomy" id="742726"/>
    <lineage>
        <taxon>Bacteria</taxon>
        <taxon>Pseudomonadati</taxon>
        <taxon>Bacteroidota</taxon>
        <taxon>Bacteroidia</taxon>
        <taxon>Bacteroidales</taxon>
        <taxon>Barnesiellaceae</taxon>
        <taxon>Barnesiella</taxon>
    </lineage>
</organism>
<comment type="caution">
    <text evidence="2">The sequence shown here is derived from an EMBL/GenBank/DDBJ whole genome shotgun (WGS) entry which is preliminary data.</text>
</comment>
<feature type="transmembrane region" description="Helical" evidence="1">
    <location>
        <begin position="259"/>
        <end position="285"/>
    </location>
</feature>
<accession>K0X4C7</accession>
<dbReference type="HOGENOM" id="CLU_077393_0_0_10"/>
<name>K0X4C7_9BACT</name>
<gene>
    <name evidence="2" type="ORF">HMPREF9448_00469</name>
</gene>
<keyword evidence="1" id="KW-1133">Transmembrane helix</keyword>
<reference evidence="2 3" key="1">
    <citation type="submission" date="2012-08" db="EMBL/GenBank/DDBJ databases">
        <title>The Genome Sequence of Barnesiella intestinihominis YIT 11860.</title>
        <authorList>
            <consortium name="The Broad Institute Genome Sequencing Platform"/>
            <person name="Earl A."/>
            <person name="Ward D."/>
            <person name="Feldgarden M."/>
            <person name="Gevers D."/>
            <person name="Morotomi M."/>
            <person name="Walker B."/>
            <person name="Young S.K."/>
            <person name="Zeng Q."/>
            <person name="Gargeya S."/>
            <person name="Fitzgerald M."/>
            <person name="Haas B."/>
            <person name="Abouelleil A."/>
            <person name="Alvarado L."/>
            <person name="Arachchi H.M."/>
            <person name="Berlin A.M."/>
            <person name="Chapman S.B."/>
            <person name="Goldberg J."/>
            <person name="Griggs A."/>
            <person name="Gujja S."/>
            <person name="Hansen M."/>
            <person name="Howarth C."/>
            <person name="Imamovic A."/>
            <person name="Larimer J."/>
            <person name="McCowen C."/>
            <person name="Montmayeur A."/>
            <person name="Murphy C."/>
            <person name="Neiman D."/>
            <person name="Pearson M."/>
            <person name="Priest M."/>
            <person name="Roberts A."/>
            <person name="Saif S."/>
            <person name="Shea T."/>
            <person name="Sisk P."/>
            <person name="Sykes S."/>
            <person name="Wortman J."/>
            <person name="Nusbaum C."/>
            <person name="Birren B."/>
        </authorList>
    </citation>
    <scope>NUCLEOTIDE SEQUENCE [LARGE SCALE GENOMIC DNA]</scope>
    <source>
        <strain evidence="2 3">YIT 11860</strain>
    </source>
</reference>
<keyword evidence="1" id="KW-0812">Transmembrane</keyword>
<feature type="transmembrane region" description="Helical" evidence="1">
    <location>
        <begin position="191"/>
        <end position="210"/>
    </location>
</feature>
<proteinExistence type="predicted"/>
<evidence type="ECO:0000313" key="2">
    <source>
        <dbReference type="EMBL" id="EJZ66292.1"/>
    </source>
</evidence>
<keyword evidence="1" id="KW-0472">Membrane</keyword>
<feature type="transmembrane region" description="Helical" evidence="1">
    <location>
        <begin position="89"/>
        <end position="110"/>
    </location>
</feature>
<evidence type="ECO:0008006" key="4">
    <source>
        <dbReference type="Google" id="ProtNLM"/>
    </source>
</evidence>
<dbReference type="eggNOG" id="COG0385">
    <property type="taxonomic scope" value="Bacteria"/>
</dbReference>
<dbReference type="Proteomes" id="UP000006044">
    <property type="component" value="Unassembled WGS sequence"/>
</dbReference>
<feature type="transmembrane region" description="Helical" evidence="1">
    <location>
        <begin position="122"/>
        <end position="141"/>
    </location>
</feature>
<keyword evidence="3" id="KW-1185">Reference proteome</keyword>
<dbReference type="PATRIC" id="fig|742726.3.peg.485"/>
<dbReference type="OrthoDB" id="9809647at2"/>
<sequence length="305" mass="33161">MTQKAKTYMLPVAMATGSLAGYLLPDLTARWATLLAPILIFAMLLVTYCKISPNDLHIKPLHGWLLAVQIIGGLTIFGALYFWDPIIAEGTFICLFCPTATAAPVITGMLGGNVPTLISYSLISNMAVAILSPIIFSFMGIHADISFFDAFLTICSKVLPLLILPLGVAILLRQCLPKIHTVLNKRQSLSFYMWAVSLFLVVGKAVTFIIGQGREAIPLEIAIALLSLIVCIGQFYIGRKLGGRYGDKISGAQGLGQKNTVLAIWLALTYLSPITSIGPASYIIWQNSINSYQLYLKEKQTMKGS</sequence>
<feature type="transmembrane region" description="Helical" evidence="1">
    <location>
        <begin position="216"/>
        <end position="238"/>
    </location>
</feature>
<dbReference type="AlphaFoldDB" id="K0X4C7"/>
<dbReference type="RefSeq" id="WP_008860966.1">
    <property type="nucleotide sequence ID" value="NZ_JH815203.1"/>
</dbReference>
<feature type="transmembrane region" description="Helical" evidence="1">
    <location>
        <begin position="31"/>
        <end position="49"/>
    </location>
</feature>
<dbReference type="InterPro" id="IPR038770">
    <property type="entry name" value="Na+/solute_symporter_sf"/>
</dbReference>
<dbReference type="GeneID" id="77847813"/>
<feature type="transmembrane region" description="Helical" evidence="1">
    <location>
        <begin position="147"/>
        <end position="171"/>
    </location>
</feature>
<dbReference type="STRING" id="742726.HMPREF9448_00469"/>
<protein>
    <recommendedName>
        <fullName evidence="4">Bile acid transporter</fullName>
    </recommendedName>
</protein>